<name>A0A2P2MCV4_RHIMU</name>
<protein>
    <submittedName>
        <fullName evidence="3">Ubinuclein-1-like isoform X5</fullName>
    </submittedName>
</protein>
<reference evidence="3" key="1">
    <citation type="submission" date="2018-02" db="EMBL/GenBank/DDBJ databases">
        <title>Rhizophora mucronata_Transcriptome.</title>
        <authorList>
            <person name="Meera S.P."/>
            <person name="Sreeshan A."/>
            <person name="Augustine A."/>
        </authorList>
    </citation>
    <scope>NUCLEOTIDE SEQUENCE</scope>
    <source>
        <tissue evidence="3">Leaf</tissue>
    </source>
</reference>
<dbReference type="GO" id="GO:0006325">
    <property type="term" value="P:chromatin organization"/>
    <property type="evidence" value="ECO:0007669"/>
    <property type="project" value="TreeGrafter"/>
</dbReference>
<feature type="compositionally biased region" description="Basic and acidic residues" evidence="1">
    <location>
        <begin position="195"/>
        <end position="209"/>
    </location>
</feature>
<feature type="domain" description="Hpc2-related" evidence="2">
    <location>
        <begin position="135"/>
        <end position="177"/>
    </location>
</feature>
<dbReference type="GO" id="GO:0005634">
    <property type="term" value="C:nucleus"/>
    <property type="evidence" value="ECO:0007669"/>
    <property type="project" value="TreeGrafter"/>
</dbReference>
<feature type="region of interest" description="Disordered" evidence="1">
    <location>
        <begin position="594"/>
        <end position="655"/>
    </location>
</feature>
<organism evidence="3">
    <name type="scientific">Rhizophora mucronata</name>
    <name type="common">Asiatic mangrove</name>
    <dbReference type="NCBI Taxonomy" id="61149"/>
    <lineage>
        <taxon>Eukaryota</taxon>
        <taxon>Viridiplantae</taxon>
        <taxon>Streptophyta</taxon>
        <taxon>Embryophyta</taxon>
        <taxon>Tracheophyta</taxon>
        <taxon>Spermatophyta</taxon>
        <taxon>Magnoliopsida</taxon>
        <taxon>eudicotyledons</taxon>
        <taxon>Gunneridae</taxon>
        <taxon>Pentapetalae</taxon>
        <taxon>rosids</taxon>
        <taxon>fabids</taxon>
        <taxon>Malpighiales</taxon>
        <taxon>Rhizophoraceae</taxon>
        <taxon>Rhizophora</taxon>
    </lineage>
</organism>
<feature type="region of interest" description="Disordered" evidence="1">
    <location>
        <begin position="181"/>
        <end position="251"/>
    </location>
</feature>
<proteinExistence type="predicted"/>
<accession>A0A2P2MCV4</accession>
<feature type="region of interest" description="Disordered" evidence="1">
    <location>
        <begin position="66"/>
        <end position="109"/>
    </location>
</feature>
<evidence type="ECO:0000259" key="2">
    <source>
        <dbReference type="Pfam" id="PF08729"/>
    </source>
</evidence>
<sequence length="655" mass="72589">MEERNSSGGEAGGREGRGGGGGGGEPSSSRVRLSCVKLGGRQIFMVDLRPGETTFVSWKKLMKDANKVNSGSTPAPVPPPANAHPSLESRIPPGQPTEKEVNDTTPPNRFNAVIEKIERLYKGKDISDEEDLMDVPDDDQYDTEDSFIDDAELDEYFEVDDAAIKHDGFFVNRGKLEQIESTVVPNKQPKKRRIKDASKAPGKSDDGRLSNKHAKRELQDTAKPKAGVLQSKSLTEKLKDASGLSDGSHQRYLDKTAHPQTKMQSAKSMCSVDEHDLSVHSKEKNGVCELPDLNIPEAKNPMQEAKTSHTHKKDGSMVRPKSSMLEKAIRELEKMVVESRPPTWDNQEADTCSQAIKRRLPTEIKLKLAKVARLAQASQGKISKELINRLMSILGHLIQLRTLKRNLKVMISMSLSSKQEKDDRFQQIKKEVVEMINTRVPSLEAKVLEQQPGVSDDFQETGPQENGTLKRKFGMDTVLEDKICELYDLFVDGLDEDVGPQVKKLYVELARLWPSGFMDNHGIKHAICQAKERRRAMCSQHKKTKRKKVLAPGMDETIRIDGSPMAQPQDSQESLPMDAGGTVLALASKQIPNSSSSAVWAPSSAVDASSMERVKHDKPKGSSSNVMDEVKTGVDGALTKKKVKRKPEHELDETH</sequence>
<dbReference type="PANTHER" id="PTHR21669">
    <property type="entry name" value="CAPZ-INTERACTING PROTEIN AND RELATED PROTEINS"/>
    <property type="match status" value="1"/>
</dbReference>
<dbReference type="PANTHER" id="PTHR21669:SF28">
    <property type="entry name" value="YEMANUCLEIN"/>
    <property type="match status" value="1"/>
</dbReference>
<feature type="region of interest" description="Disordered" evidence="1">
    <location>
        <begin position="1"/>
        <end position="32"/>
    </location>
</feature>
<feature type="compositionally biased region" description="Low complexity" evidence="1">
    <location>
        <begin position="594"/>
        <end position="609"/>
    </location>
</feature>
<evidence type="ECO:0000313" key="3">
    <source>
        <dbReference type="EMBL" id="MBX28069.1"/>
    </source>
</evidence>
<dbReference type="InterPro" id="IPR014840">
    <property type="entry name" value="HRD"/>
</dbReference>
<dbReference type="EMBL" id="GGEC01047585">
    <property type="protein sequence ID" value="MBX28069.1"/>
    <property type="molecule type" value="Transcribed_RNA"/>
</dbReference>
<evidence type="ECO:0000256" key="1">
    <source>
        <dbReference type="SAM" id="MobiDB-lite"/>
    </source>
</evidence>
<dbReference type="Pfam" id="PF08729">
    <property type="entry name" value="HUN"/>
    <property type="match status" value="1"/>
</dbReference>
<dbReference type="AlphaFoldDB" id="A0A2P2MCV4"/>